<accession>A0A6S7JPG6</accession>
<feature type="domain" description="Tyrosine-protein kinase ephrin type A/B receptor-like" evidence="1">
    <location>
        <begin position="312"/>
        <end position="349"/>
    </location>
</feature>
<dbReference type="PANTHER" id="PTHR46967">
    <property type="entry name" value="INSULIN-LIKE GROWTH FACTOR BINDING PROTEIN,N-TERMINAL"/>
    <property type="match status" value="1"/>
</dbReference>
<dbReference type="InterPro" id="IPR011641">
    <property type="entry name" value="Tyr-kin_ephrin_A/B_rcpt-like"/>
</dbReference>
<dbReference type="SMART" id="SM01411">
    <property type="entry name" value="Ephrin_rec_like"/>
    <property type="match status" value="1"/>
</dbReference>
<dbReference type="PANTHER" id="PTHR46967:SF1">
    <property type="entry name" value="KERATIN-ASSOCIATED PROTEIN 16-1-LIKE"/>
    <property type="match status" value="1"/>
</dbReference>
<name>A0A6S7JPG6_PARCT</name>
<dbReference type="Gene3D" id="2.10.50.10">
    <property type="entry name" value="Tumor Necrosis Factor Receptor, subunit A, domain 2"/>
    <property type="match status" value="2"/>
</dbReference>
<dbReference type="InterPro" id="IPR011050">
    <property type="entry name" value="Pectin_lyase_fold/virulence"/>
</dbReference>
<evidence type="ECO:0000313" key="2">
    <source>
        <dbReference type="EMBL" id="CAB4031050.1"/>
    </source>
</evidence>
<proteinExistence type="predicted"/>
<reference evidence="2" key="1">
    <citation type="submission" date="2020-04" db="EMBL/GenBank/DDBJ databases">
        <authorList>
            <person name="Alioto T."/>
            <person name="Alioto T."/>
            <person name="Gomez Garrido J."/>
        </authorList>
    </citation>
    <scope>NUCLEOTIDE SEQUENCE</scope>
    <source>
        <strain evidence="2">A484AB</strain>
    </source>
</reference>
<dbReference type="Pfam" id="PF07699">
    <property type="entry name" value="Ephrin_rec_like"/>
    <property type="match status" value="1"/>
</dbReference>
<evidence type="ECO:0000313" key="3">
    <source>
        <dbReference type="Proteomes" id="UP001152795"/>
    </source>
</evidence>
<dbReference type="EMBL" id="CACRXK020017322">
    <property type="protein sequence ID" value="CAB4031050.1"/>
    <property type="molecule type" value="Genomic_DNA"/>
</dbReference>
<organism evidence="2 3">
    <name type="scientific">Paramuricea clavata</name>
    <name type="common">Red gorgonian</name>
    <name type="synonym">Violescent sea-whip</name>
    <dbReference type="NCBI Taxonomy" id="317549"/>
    <lineage>
        <taxon>Eukaryota</taxon>
        <taxon>Metazoa</taxon>
        <taxon>Cnidaria</taxon>
        <taxon>Anthozoa</taxon>
        <taxon>Octocorallia</taxon>
        <taxon>Malacalcyonacea</taxon>
        <taxon>Plexauridae</taxon>
        <taxon>Paramuricea</taxon>
    </lineage>
</organism>
<dbReference type="SUPFAM" id="SSF51126">
    <property type="entry name" value="Pectin lyase-like"/>
    <property type="match status" value="1"/>
</dbReference>
<protein>
    <recommendedName>
        <fullName evidence="1">Tyrosine-protein kinase ephrin type A/B receptor-like domain-containing protein</fullName>
    </recommendedName>
</protein>
<dbReference type="InterPro" id="IPR009030">
    <property type="entry name" value="Growth_fac_rcpt_cys_sf"/>
</dbReference>
<keyword evidence="3" id="KW-1185">Reference proteome</keyword>
<evidence type="ECO:0000259" key="1">
    <source>
        <dbReference type="Pfam" id="PF07699"/>
    </source>
</evidence>
<dbReference type="OrthoDB" id="5957972at2759"/>
<dbReference type="Proteomes" id="UP001152795">
    <property type="component" value="Unassembled WGS sequence"/>
</dbReference>
<gene>
    <name evidence="2" type="ORF">PACLA_8A037533</name>
</gene>
<comment type="caution">
    <text evidence="2">The sequence shown here is derived from an EMBL/GenBank/DDBJ whole genome shotgun (WGS) entry which is preliminary data.</text>
</comment>
<dbReference type="SUPFAM" id="SSF57184">
    <property type="entry name" value="Growth factor receptor domain"/>
    <property type="match status" value="1"/>
</dbReference>
<sequence>MLFRKSQTIVHFSVESFSSAISFSYITWQNSSGPTAFNVHMSKVTFQHCTLEHVNFQFTGLNTNLLIQNTAVSHCSSQSTEIPLFFMQILYNYSTSIFIQNSTFSYNKSPIIYAMQFQEIFMEDTLFLKNGKDISSLPLLTVSGSSVVLKNSIFNHTLGTSIEVKNVKNFKASKVVFLSNNGSIGSCLVVKRHSNVSLVDTIFKQNTNPVVFVKDNDGINILLKTCSFGCIQSREGINLPFLKASSGSNITATNCSIAKSCSVHCNNGELVKSNLYCEKCQPGSFSYDETNNILSDSCRSCPEGTYTSSTGSTNCSLCGEGTYAPKSGNEQCKKCTNDFFTSDAGAKSCSKMTLEFILIVAATIPLIVIPLFLLFGKILKNRSLKLTARLQCGKRYDRFGQNVTTNAVKDVFSQEEEYH</sequence>
<dbReference type="AlphaFoldDB" id="A0A6S7JPG6"/>